<protein>
    <submittedName>
        <fullName evidence="1">Uncharacterized protein</fullName>
    </submittedName>
</protein>
<dbReference type="Proteomes" id="UP000807825">
    <property type="component" value="Unassembled WGS sequence"/>
</dbReference>
<name>A0A9D6Z2Q7_9BACT</name>
<evidence type="ECO:0000313" key="1">
    <source>
        <dbReference type="EMBL" id="MBI5248802.1"/>
    </source>
</evidence>
<reference evidence="1" key="1">
    <citation type="submission" date="2020-07" db="EMBL/GenBank/DDBJ databases">
        <title>Huge and variable diversity of episymbiotic CPR bacteria and DPANN archaea in groundwater ecosystems.</title>
        <authorList>
            <person name="He C.Y."/>
            <person name="Keren R."/>
            <person name="Whittaker M."/>
            <person name="Farag I.F."/>
            <person name="Doudna J."/>
            <person name="Cate J.H.D."/>
            <person name="Banfield J.F."/>
        </authorList>
    </citation>
    <scope>NUCLEOTIDE SEQUENCE</scope>
    <source>
        <strain evidence="1">NC_groundwater_1664_Pr3_B-0.1um_52_9</strain>
    </source>
</reference>
<evidence type="ECO:0000313" key="2">
    <source>
        <dbReference type="Proteomes" id="UP000807825"/>
    </source>
</evidence>
<organism evidence="1 2">
    <name type="scientific">Desulfomonile tiedjei</name>
    <dbReference type="NCBI Taxonomy" id="2358"/>
    <lineage>
        <taxon>Bacteria</taxon>
        <taxon>Pseudomonadati</taxon>
        <taxon>Thermodesulfobacteriota</taxon>
        <taxon>Desulfomonilia</taxon>
        <taxon>Desulfomonilales</taxon>
        <taxon>Desulfomonilaceae</taxon>
        <taxon>Desulfomonile</taxon>
    </lineage>
</organism>
<dbReference type="AlphaFoldDB" id="A0A9D6Z2Q7"/>
<sequence length="87" mass="9761">MTTHSVNVTPEAAAKIRKPVEGNGGFQTLFRKLQGQLGSRGSVLTLTDQDLERIERYKSYEPGGYEDRLEALLELLRQQGLSQQPED</sequence>
<dbReference type="EMBL" id="JACRDE010000143">
    <property type="protein sequence ID" value="MBI5248802.1"/>
    <property type="molecule type" value="Genomic_DNA"/>
</dbReference>
<accession>A0A9D6Z2Q7</accession>
<gene>
    <name evidence="1" type="ORF">HY912_04850</name>
</gene>
<proteinExistence type="predicted"/>
<comment type="caution">
    <text evidence="1">The sequence shown here is derived from an EMBL/GenBank/DDBJ whole genome shotgun (WGS) entry which is preliminary data.</text>
</comment>